<keyword evidence="1" id="KW-1133">Transmembrane helix</keyword>
<dbReference type="EMBL" id="CP014782">
    <property type="protein sequence ID" value="AQS39190.1"/>
    <property type="molecule type" value="Genomic_DNA"/>
</dbReference>
<gene>
    <name evidence="2" type="ORF">Sps_04075</name>
</gene>
<evidence type="ECO:0000256" key="1">
    <source>
        <dbReference type="SAM" id="Phobius"/>
    </source>
</evidence>
<keyword evidence="3" id="KW-1185">Reference proteome</keyword>
<dbReference type="OrthoDB" id="6315408at2"/>
<evidence type="ECO:0000313" key="3">
    <source>
        <dbReference type="Proteomes" id="UP000189545"/>
    </source>
</evidence>
<keyword evidence="1" id="KW-0472">Membrane</keyword>
<keyword evidence="1" id="KW-0812">Transmembrane</keyword>
<evidence type="ECO:0000313" key="2">
    <source>
        <dbReference type="EMBL" id="AQS39190.1"/>
    </source>
</evidence>
<name>A0A1S6HUF6_9GAMM</name>
<proteinExistence type="predicted"/>
<dbReference type="Proteomes" id="UP000189545">
    <property type="component" value="Chromosome"/>
</dbReference>
<dbReference type="KEGG" id="spsw:Sps_04075"/>
<accession>A0A1S6HUF6</accession>
<dbReference type="AlphaFoldDB" id="A0A1S6HUF6"/>
<sequence>MAKVFLLPIFLCLLWTLFLHFNGVPIKQGKKGFIYIIAISATVILSLGLLLWVTAEQNIRN</sequence>
<protein>
    <submittedName>
        <fullName evidence="2">Uncharacterized protein</fullName>
    </submittedName>
</protein>
<dbReference type="RefSeq" id="WP_077754125.1">
    <property type="nucleotide sequence ID" value="NZ_CP014782.1"/>
</dbReference>
<organism evidence="2 3">
    <name type="scientific">Shewanella psychrophila</name>
    <dbReference type="NCBI Taxonomy" id="225848"/>
    <lineage>
        <taxon>Bacteria</taxon>
        <taxon>Pseudomonadati</taxon>
        <taxon>Pseudomonadota</taxon>
        <taxon>Gammaproteobacteria</taxon>
        <taxon>Alteromonadales</taxon>
        <taxon>Shewanellaceae</taxon>
        <taxon>Shewanella</taxon>
    </lineage>
</organism>
<reference evidence="2 3" key="1">
    <citation type="submission" date="2016-03" db="EMBL/GenBank/DDBJ databases">
        <title>Complete genome sequence of Shewanella psychrophila WP2, a deep sea bacterium isolated from west Pacific sediment.</title>
        <authorList>
            <person name="Xu G."/>
            <person name="Jian H."/>
        </authorList>
    </citation>
    <scope>NUCLEOTIDE SEQUENCE [LARGE SCALE GENOMIC DNA]</scope>
    <source>
        <strain evidence="2 3">WP2</strain>
    </source>
</reference>
<dbReference type="STRING" id="225848.Sps_04075"/>
<feature type="transmembrane region" description="Helical" evidence="1">
    <location>
        <begin position="33"/>
        <end position="55"/>
    </location>
</feature>